<sequence length="160" mass="18021">MAADQVSIRKLPLEGRAPSRWRWVVVAIGFAALIGVGAEVMARHDRAEQARRDAYWRLDGPPCAPLDPTIFRGLRRYPQATPYDETLYRRAGGAMTCTHLVDRIGGAKVRYQVCKFNAPDYLLVLQSGRDRFYDLTAGRSALVTVVKDEVRCVVIPPFRM</sequence>
<evidence type="ECO:0000313" key="3">
    <source>
        <dbReference type="Proteomes" id="UP001057520"/>
    </source>
</evidence>
<reference evidence="2 3" key="1">
    <citation type="submission" date="2022-04" db="EMBL/GenBank/DDBJ databases">
        <title>Genome sequence of soybean root-associated Caulobacter segnis RL271.</title>
        <authorList>
            <person name="Longley R."/>
            <person name="Bonito G."/>
            <person name="Trigodet F."/>
            <person name="Crosson S."/>
            <person name="Fiebig A."/>
        </authorList>
    </citation>
    <scope>NUCLEOTIDE SEQUENCE [LARGE SCALE GENOMIC DNA]</scope>
    <source>
        <strain evidence="2 3">RL271</strain>
    </source>
</reference>
<evidence type="ECO:0000313" key="2">
    <source>
        <dbReference type="EMBL" id="USQ96993.1"/>
    </source>
</evidence>
<proteinExistence type="predicted"/>
<keyword evidence="3" id="KW-1185">Reference proteome</keyword>
<evidence type="ECO:0000256" key="1">
    <source>
        <dbReference type="SAM" id="Phobius"/>
    </source>
</evidence>
<keyword evidence="1" id="KW-1133">Transmembrane helix</keyword>
<gene>
    <name evidence="2" type="ORF">MZV50_05365</name>
</gene>
<organism evidence="2 3">
    <name type="scientific">Caulobacter segnis</name>
    <dbReference type="NCBI Taxonomy" id="88688"/>
    <lineage>
        <taxon>Bacteria</taxon>
        <taxon>Pseudomonadati</taxon>
        <taxon>Pseudomonadota</taxon>
        <taxon>Alphaproteobacteria</taxon>
        <taxon>Caulobacterales</taxon>
        <taxon>Caulobacteraceae</taxon>
        <taxon>Caulobacter</taxon>
    </lineage>
</organism>
<feature type="transmembrane region" description="Helical" evidence="1">
    <location>
        <begin position="20"/>
        <end position="42"/>
    </location>
</feature>
<accession>A0ABY4ZWA2</accession>
<keyword evidence="1" id="KW-0472">Membrane</keyword>
<name>A0ABY4ZWA2_9CAUL</name>
<dbReference type="EMBL" id="CP096040">
    <property type="protein sequence ID" value="USQ96993.1"/>
    <property type="molecule type" value="Genomic_DNA"/>
</dbReference>
<protein>
    <submittedName>
        <fullName evidence="2">Uncharacterized protein</fullName>
    </submittedName>
</protein>
<keyword evidence="1" id="KW-0812">Transmembrane</keyword>
<dbReference type="Proteomes" id="UP001057520">
    <property type="component" value="Chromosome"/>
</dbReference>